<dbReference type="RefSeq" id="WP_188958374.1">
    <property type="nucleotide sequence ID" value="NZ_BMIB01000006.1"/>
</dbReference>
<evidence type="ECO:0000313" key="2">
    <source>
        <dbReference type="Proteomes" id="UP000627292"/>
    </source>
</evidence>
<protein>
    <submittedName>
        <fullName evidence="1">Uncharacterized protein</fullName>
    </submittedName>
</protein>
<dbReference type="Proteomes" id="UP000627292">
    <property type="component" value="Unassembled WGS sequence"/>
</dbReference>
<comment type="caution">
    <text evidence="1">The sequence shown here is derived from an EMBL/GenBank/DDBJ whole genome shotgun (WGS) entry which is preliminary data.</text>
</comment>
<dbReference type="EMBL" id="BMIB01000006">
    <property type="protein sequence ID" value="GGH81215.1"/>
    <property type="molecule type" value="Genomic_DNA"/>
</dbReference>
<gene>
    <name evidence="1" type="ORF">GCM10011379_53270</name>
</gene>
<organism evidence="1 2">
    <name type="scientific">Filimonas zeae</name>
    <dbReference type="NCBI Taxonomy" id="1737353"/>
    <lineage>
        <taxon>Bacteria</taxon>
        <taxon>Pseudomonadati</taxon>
        <taxon>Bacteroidota</taxon>
        <taxon>Chitinophagia</taxon>
        <taxon>Chitinophagales</taxon>
        <taxon>Chitinophagaceae</taxon>
        <taxon>Filimonas</taxon>
    </lineage>
</organism>
<keyword evidence="2" id="KW-1185">Reference proteome</keyword>
<name>A0A917J3S3_9BACT</name>
<proteinExistence type="predicted"/>
<evidence type="ECO:0000313" key="1">
    <source>
        <dbReference type="EMBL" id="GGH81215.1"/>
    </source>
</evidence>
<dbReference type="AlphaFoldDB" id="A0A917J3S3"/>
<accession>A0A917J3S3</accession>
<reference evidence="1" key="1">
    <citation type="journal article" date="2014" name="Int. J. Syst. Evol. Microbiol.">
        <title>Complete genome sequence of Corynebacterium casei LMG S-19264T (=DSM 44701T), isolated from a smear-ripened cheese.</title>
        <authorList>
            <consortium name="US DOE Joint Genome Institute (JGI-PGF)"/>
            <person name="Walter F."/>
            <person name="Albersmeier A."/>
            <person name="Kalinowski J."/>
            <person name="Ruckert C."/>
        </authorList>
    </citation>
    <scope>NUCLEOTIDE SEQUENCE</scope>
    <source>
        <strain evidence="1">CGMCC 1.15290</strain>
    </source>
</reference>
<sequence>MDSKSGAFDIMNYRETIAALDQAIFYVYDDLGNKQPIGLISHFSFAENGHLYFCTSRLPLTAANWHSFDAELQFHKKGLTTHVVLSGVAIIEDPATRFICFRATDAFVQGDVEKAVKPSYLMKQWAFIRGLLGQQQAASF</sequence>
<reference evidence="1" key="2">
    <citation type="submission" date="2020-09" db="EMBL/GenBank/DDBJ databases">
        <authorList>
            <person name="Sun Q."/>
            <person name="Zhou Y."/>
        </authorList>
    </citation>
    <scope>NUCLEOTIDE SEQUENCE</scope>
    <source>
        <strain evidence="1">CGMCC 1.15290</strain>
    </source>
</reference>